<comment type="caution">
    <text evidence="1">The sequence shown here is derived from an EMBL/GenBank/DDBJ whole genome shotgun (WGS) entry which is preliminary data.</text>
</comment>
<dbReference type="Proteomes" id="UP001241377">
    <property type="component" value="Unassembled WGS sequence"/>
</dbReference>
<sequence length="664" mass="75691">MLQLNRRLVLLVAILGLLGLLIVISLTKPDSSYSFHDIVQHAQDHLRPAPNLATDSKVVDSNSVIFPTLFDKTPDLQQFYFSHFPAAAAKNKNAKFVAGAPSNSIFPKVPELEMKPHVVNVFLAGDGQKELADDKRPAKCESFRKELAVEVSKPISKNIPIEALIKRLLKEPTSYMKEFLPFFAEDIKKQFAEKTIKDHWYRLAGSSVWLESHRVHFMISRLVYSKRGARNAPNFSMVLAQVFDENWNEINGAELVVPTNNPDVGNEQESPNEQKYRVMKFPSLLPIPAYLNVNHQDNRYYGPEDSRILLVRNPAGYDEPLIVFNAYHRKIIESKSEKEDEINLKYGFYRSMFVAWPWQQQRGKQNMEDLADKEFDKNLYTRAVELRRENMPRIATQKNWTPFVSSNDRTKYGYDKYAYFIYRWSNMEVLRCDLTEVTAKYSNCKFVYRMDDKLPDSASVGPMRGGTNLYNINELLQSHSKNSEVVSLFSQIPREREIWMGFARAHIKNCGCGKDMYRPNFVVMTRDGGDKYQISHISSFTSLNVPVAGWDINNPGKACQDGQPSAFIPNGISSWTISKDHNQVGFSDDLTMAFSISDVSVEIVHIRNILSSFVLLDSKNSNLVGPVFGMSSLPPSGFDNFNIECALEGSKKMCAEFGKEHEND</sequence>
<evidence type="ECO:0000313" key="2">
    <source>
        <dbReference type="Proteomes" id="UP001241377"/>
    </source>
</evidence>
<gene>
    <name evidence="1" type="ORF">QFC19_009433</name>
</gene>
<name>A0ACC2UUJ5_9TREE</name>
<dbReference type="EMBL" id="JASBWR010000162">
    <property type="protein sequence ID" value="KAJ9090759.1"/>
    <property type="molecule type" value="Genomic_DNA"/>
</dbReference>
<protein>
    <submittedName>
        <fullName evidence="1">Uncharacterized protein</fullName>
    </submittedName>
</protein>
<keyword evidence="2" id="KW-1185">Reference proteome</keyword>
<evidence type="ECO:0000313" key="1">
    <source>
        <dbReference type="EMBL" id="KAJ9090759.1"/>
    </source>
</evidence>
<organism evidence="1 2">
    <name type="scientific">Naganishia cerealis</name>
    <dbReference type="NCBI Taxonomy" id="610337"/>
    <lineage>
        <taxon>Eukaryota</taxon>
        <taxon>Fungi</taxon>
        <taxon>Dikarya</taxon>
        <taxon>Basidiomycota</taxon>
        <taxon>Agaricomycotina</taxon>
        <taxon>Tremellomycetes</taxon>
        <taxon>Filobasidiales</taxon>
        <taxon>Filobasidiaceae</taxon>
        <taxon>Naganishia</taxon>
    </lineage>
</organism>
<proteinExistence type="predicted"/>
<reference evidence="1" key="1">
    <citation type="submission" date="2023-04" db="EMBL/GenBank/DDBJ databases">
        <title>Draft Genome sequencing of Naganishia species isolated from polar environments using Oxford Nanopore Technology.</title>
        <authorList>
            <person name="Leo P."/>
            <person name="Venkateswaran K."/>
        </authorList>
    </citation>
    <scope>NUCLEOTIDE SEQUENCE</scope>
    <source>
        <strain evidence="1">MNA-CCFEE 5261</strain>
    </source>
</reference>
<accession>A0ACC2UUJ5</accession>